<sequence>CIMNGVMCRNGRCVNTDGSFQCICNAGFEITPDGKNCVDINECALNPDICPNGMCENLRGSYRCICNLGYESDPTGKNCVGESGAGPGAAGDAGVQGMQGMQGTRGVPGEGRAGAALLSALGQDPGRAGAGPGFGMELRERFCPRGIPAGTVPAGTPRDEKKEEQDKGEESYSGGARGWPRCRGALGETPEAESLGSPPDVNECKVFSGLCTHGTCRNTIGSFRCICDIDECRISPDLCGHGSCVNTPGSFECECFEGYESGFMMMKNCMGE</sequence>
<dbReference type="FunFam" id="2.10.25.10:FF:000171">
    <property type="entry name" value="Fibrillin 2"/>
    <property type="match status" value="1"/>
</dbReference>
<protein>
    <recommendedName>
        <fullName evidence="8">EGF-like domain-containing protein</fullName>
    </recommendedName>
</protein>
<evidence type="ECO:0000256" key="1">
    <source>
        <dbReference type="ARBA" id="ARBA00022536"/>
    </source>
</evidence>
<dbReference type="InterPro" id="IPR000742">
    <property type="entry name" value="EGF"/>
</dbReference>
<dbReference type="PROSITE" id="PS01186">
    <property type="entry name" value="EGF_2"/>
    <property type="match status" value="2"/>
</dbReference>
<dbReference type="InterPro" id="IPR009030">
    <property type="entry name" value="Growth_fac_rcpt_cys_sf"/>
</dbReference>
<dbReference type="PROSITE" id="PS50026">
    <property type="entry name" value="EGF_3"/>
    <property type="match status" value="2"/>
</dbReference>
<reference evidence="9" key="1">
    <citation type="submission" date="2025-08" db="UniProtKB">
        <authorList>
            <consortium name="Ensembl"/>
        </authorList>
    </citation>
    <scope>IDENTIFICATION</scope>
</reference>
<dbReference type="InterPro" id="IPR049883">
    <property type="entry name" value="NOTCH1_EGF-like"/>
</dbReference>
<feature type="region of interest" description="Disordered" evidence="7">
    <location>
        <begin position="146"/>
        <end position="198"/>
    </location>
</feature>
<comment type="caution">
    <text evidence="6">Lacks conserved residue(s) required for the propagation of feature annotation.</text>
</comment>
<accession>A0A8C0UDP2</accession>
<evidence type="ECO:0000256" key="4">
    <source>
        <dbReference type="ARBA" id="ARBA00023157"/>
    </source>
</evidence>
<evidence type="ECO:0000256" key="5">
    <source>
        <dbReference type="ARBA" id="ARBA00023180"/>
    </source>
</evidence>
<dbReference type="GO" id="GO:0005509">
    <property type="term" value="F:calcium ion binding"/>
    <property type="evidence" value="ECO:0007669"/>
    <property type="project" value="InterPro"/>
</dbReference>
<dbReference type="Ensembl" id="ENSCCET00000009365.1">
    <property type="protein sequence ID" value="ENSCCEP00000005688.1"/>
    <property type="gene ID" value="ENSCCEG00000006225.1"/>
</dbReference>
<feature type="domain" description="EGF-like" evidence="8">
    <location>
        <begin position="228"/>
        <end position="270"/>
    </location>
</feature>
<dbReference type="SUPFAM" id="SSF57184">
    <property type="entry name" value="Growth factor receptor domain"/>
    <property type="match status" value="1"/>
</dbReference>
<dbReference type="InterPro" id="IPR018097">
    <property type="entry name" value="EGF_Ca-bd_CS"/>
</dbReference>
<keyword evidence="10" id="KW-1185">Reference proteome</keyword>
<dbReference type="FunFam" id="2.10.25.10:FF:000003">
    <property type="entry name" value="fibrillin-1 isoform X1"/>
    <property type="match status" value="1"/>
</dbReference>
<keyword evidence="4" id="KW-1015">Disulfide bond</keyword>
<reference evidence="9" key="2">
    <citation type="submission" date="2025-09" db="UniProtKB">
        <authorList>
            <consortium name="Ensembl"/>
        </authorList>
    </citation>
    <scope>IDENTIFICATION</scope>
</reference>
<evidence type="ECO:0000313" key="10">
    <source>
        <dbReference type="Proteomes" id="UP000694410"/>
    </source>
</evidence>
<feature type="compositionally biased region" description="Basic and acidic residues" evidence="7">
    <location>
        <begin position="157"/>
        <end position="170"/>
    </location>
</feature>
<keyword evidence="5" id="KW-0325">Glycoprotein</keyword>
<organism evidence="9 10">
    <name type="scientific">Cyanistes caeruleus</name>
    <name type="common">Eurasian blue tit</name>
    <name type="synonym">Parus caeruleus</name>
    <dbReference type="NCBI Taxonomy" id="156563"/>
    <lineage>
        <taxon>Eukaryota</taxon>
        <taxon>Metazoa</taxon>
        <taxon>Chordata</taxon>
        <taxon>Craniata</taxon>
        <taxon>Vertebrata</taxon>
        <taxon>Euteleostomi</taxon>
        <taxon>Archelosauria</taxon>
        <taxon>Archosauria</taxon>
        <taxon>Dinosauria</taxon>
        <taxon>Saurischia</taxon>
        <taxon>Theropoda</taxon>
        <taxon>Coelurosauria</taxon>
        <taxon>Aves</taxon>
        <taxon>Neognathae</taxon>
        <taxon>Neoaves</taxon>
        <taxon>Telluraves</taxon>
        <taxon>Australaves</taxon>
        <taxon>Passeriformes</taxon>
        <taxon>Paridae</taxon>
        <taxon>Cyanistes</taxon>
    </lineage>
</organism>
<dbReference type="PROSITE" id="PS01187">
    <property type="entry name" value="EGF_CA"/>
    <property type="match status" value="2"/>
</dbReference>
<evidence type="ECO:0000256" key="6">
    <source>
        <dbReference type="PROSITE-ProRule" id="PRU00076"/>
    </source>
</evidence>
<proteinExistence type="predicted"/>
<dbReference type="FunFam" id="2.10.25.10:FF:000002">
    <property type="entry name" value="Latent-transforming growth factor beta-binding protein 3"/>
    <property type="match status" value="1"/>
</dbReference>
<dbReference type="SMART" id="SM00179">
    <property type="entry name" value="EGF_CA"/>
    <property type="match status" value="4"/>
</dbReference>
<evidence type="ECO:0000256" key="2">
    <source>
        <dbReference type="ARBA" id="ARBA00022729"/>
    </source>
</evidence>
<dbReference type="SUPFAM" id="SSF57196">
    <property type="entry name" value="EGF/Laminin"/>
    <property type="match status" value="2"/>
</dbReference>
<dbReference type="InterPro" id="IPR001881">
    <property type="entry name" value="EGF-like_Ca-bd_dom"/>
</dbReference>
<dbReference type="InterPro" id="IPR052235">
    <property type="entry name" value="Nephronectin_domain"/>
</dbReference>
<evidence type="ECO:0000256" key="7">
    <source>
        <dbReference type="SAM" id="MobiDB-lite"/>
    </source>
</evidence>
<feature type="domain" description="EGF-like" evidence="8">
    <location>
        <begin position="39"/>
        <end position="80"/>
    </location>
</feature>
<keyword evidence="3" id="KW-0677">Repeat</keyword>
<evidence type="ECO:0000256" key="3">
    <source>
        <dbReference type="ARBA" id="ARBA00022737"/>
    </source>
</evidence>
<keyword evidence="2" id="KW-0732">Signal</keyword>
<dbReference type="PROSITE" id="PS00010">
    <property type="entry name" value="ASX_HYDROXYL"/>
    <property type="match status" value="2"/>
</dbReference>
<evidence type="ECO:0000313" key="9">
    <source>
        <dbReference type="Ensembl" id="ENSCCEP00000005688.1"/>
    </source>
</evidence>
<dbReference type="Gene3D" id="2.10.25.10">
    <property type="entry name" value="Laminin"/>
    <property type="match status" value="4"/>
</dbReference>
<dbReference type="CDD" id="cd00054">
    <property type="entry name" value="EGF_CA"/>
    <property type="match status" value="4"/>
</dbReference>
<dbReference type="PANTHER" id="PTHR24050:SF28">
    <property type="entry name" value="UROMODULIN-LIKE"/>
    <property type="match status" value="1"/>
</dbReference>
<dbReference type="SMART" id="SM00181">
    <property type="entry name" value="EGF"/>
    <property type="match status" value="4"/>
</dbReference>
<evidence type="ECO:0000259" key="8">
    <source>
        <dbReference type="PROSITE" id="PS50026"/>
    </source>
</evidence>
<keyword evidence="1 6" id="KW-0245">EGF-like domain</keyword>
<dbReference type="Pfam" id="PF07645">
    <property type="entry name" value="EGF_CA"/>
    <property type="match status" value="4"/>
</dbReference>
<dbReference type="InterPro" id="IPR000152">
    <property type="entry name" value="EGF-type_Asp/Asn_hydroxyl_site"/>
</dbReference>
<dbReference type="Proteomes" id="UP000694410">
    <property type="component" value="Unplaced"/>
</dbReference>
<name>A0A8C0UDP2_CYACU</name>
<dbReference type="PANTHER" id="PTHR24050">
    <property type="entry name" value="PA14 DOMAIN-CONTAINING PROTEIN"/>
    <property type="match status" value="1"/>
</dbReference>
<dbReference type="AlphaFoldDB" id="A0A8C0UDP2"/>